<proteinExistence type="predicted"/>
<dbReference type="EMBL" id="JAXOTQ010000013">
    <property type="protein sequence ID" value="MDZ5490314.1"/>
    <property type="molecule type" value="Genomic_DNA"/>
</dbReference>
<reference evidence="1 2" key="1">
    <citation type="submission" date="2023-12" db="EMBL/GenBank/DDBJ databases">
        <title>Micromonospora sp. nov., isolated from Atacama Desert.</title>
        <authorList>
            <person name="Carro L."/>
            <person name="Golinska P."/>
            <person name="Klenk H.-P."/>
            <person name="Goodfellow M."/>
        </authorList>
    </citation>
    <scope>NUCLEOTIDE SEQUENCE [LARGE SCALE GENOMIC DNA]</scope>
    <source>
        <strain evidence="1 2">4G53</strain>
    </source>
</reference>
<evidence type="ECO:0000313" key="1">
    <source>
        <dbReference type="EMBL" id="MDZ5490314.1"/>
    </source>
</evidence>
<organism evidence="1 2">
    <name type="scientific">Micromonospora sicca</name>
    <dbReference type="NCBI Taxonomy" id="2202420"/>
    <lineage>
        <taxon>Bacteria</taxon>
        <taxon>Bacillati</taxon>
        <taxon>Actinomycetota</taxon>
        <taxon>Actinomycetes</taxon>
        <taxon>Micromonosporales</taxon>
        <taxon>Micromonosporaceae</taxon>
        <taxon>Micromonospora</taxon>
    </lineage>
</organism>
<accession>A0ABU5JCJ5</accession>
<gene>
    <name evidence="1" type="ORF">U2F25_12685</name>
</gene>
<dbReference type="Proteomes" id="UP001290101">
    <property type="component" value="Unassembled WGS sequence"/>
</dbReference>
<protein>
    <submittedName>
        <fullName evidence="1">Uncharacterized protein</fullName>
    </submittedName>
</protein>
<sequence>MTDQQTHRTYLALLLAVLDDDCDQRTHQLLCHTADPHHAADVAHHAAHRMVASIDPTDHAEMRADIAHELLQLAADDA</sequence>
<evidence type="ECO:0000313" key="2">
    <source>
        <dbReference type="Proteomes" id="UP001290101"/>
    </source>
</evidence>
<keyword evidence="2" id="KW-1185">Reference proteome</keyword>
<dbReference type="RefSeq" id="WP_322440492.1">
    <property type="nucleotide sequence ID" value="NZ_JAXOTQ010000013.1"/>
</dbReference>
<comment type="caution">
    <text evidence="1">The sequence shown here is derived from an EMBL/GenBank/DDBJ whole genome shotgun (WGS) entry which is preliminary data.</text>
</comment>
<name>A0ABU5JCJ5_9ACTN</name>